<name>A0A0D0DKR2_9AGAM</name>
<evidence type="ECO:0000256" key="1">
    <source>
        <dbReference type="SAM" id="Phobius"/>
    </source>
</evidence>
<sequence length="78" mass="9055">MYCLVVKCLPYRHGLSQLYRQRTTQANAERIDIMITPFSVTIGCLIVCSTFTSTIICKFRINLTKRSSWLLSNVHGWR</sequence>
<proteinExistence type="predicted"/>
<protein>
    <submittedName>
        <fullName evidence="2">Uncharacterized protein</fullName>
    </submittedName>
</protein>
<reference evidence="2 3" key="1">
    <citation type="submission" date="2014-04" db="EMBL/GenBank/DDBJ databases">
        <authorList>
            <consortium name="DOE Joint Genome Institute"/>
            <person name="Kuo A."/>
            <person name="Kohler A."/>
            <person name="Jargeat P."/>
            <person name="Nagy L.G."/>
            <person name="Floudas D."/>
            <person name="Copeland A."/>
            <person name="Barry K.W."/>
            <person name="Cichocki N."/>
            <person name="Veneault-Fourrey C."/>
            <person name="LaButti K."/>
            <person name="Lindquist E.A."/>
            <person name="Lipzen A."/>
            <person name="Lundell T."/>
            <person name="Morin E."/>
            <person name="Murat C."/>
            <person name="Sun H."/>
            <person name="Tunlid A."/>
            <person name="Henrissat B."/>
            <person name="Grigoriev I.V."/>
            <person name="Hibbett D.S."/>
            <person name="Martin F."/>
            <person name="Nordberg H.P."/>
            <person name="Cantor M.N."/>
            <person name="Hua S.X."/>
        </authorList>
    </citation>
    <scope>NUCLEOTIDE SEQUENCE [LARGE SCALE GENOMIC DNA]</scope>
    <source>
        <strain evidence="2 3">Ve08.2h10</strain>
    </source>
</reference>
<keyword evidence="1" id="KW-0472">Membrane</keyword>
<dbReference type="Proteomes" id="UP000054538">
    <property type="component" value="Unassembled WGS sequence"/>
</dbReference>
<reference evidence="3" key="2">
    <citation type="submission" date="2015-01" db="EMBL/GenBank/DDBJ databases">
        <title>Evolutionary Origins and Diversification of the Mycorrhizal Mutualists.</title>
        <authorList>
            <consortium name="DOE Joint Genome Institute"/>
            <consortium name="Mycorrhizal Genomics Consortium"/>
            <person name="Kohler A."/>
            <person name="Kuo A."/>
            <person name="Nagy L.G."/>
            <person name="Floudas D."/>
            <person name="Copeland A."/>
            <person name="Barry K.W."/>
            <person name="Cichocki N."/>
            <person name="Veneault-Fourrey C."/>
            <person name="LaButti K."/>
            <person name="Lindquist E.A."/>
            <person name="Lipzen A."/>
            <person name="Lundell T."/>
            <person name="Morin E."/>
            <person name="Murat C."/>
            <person name="Riley R."/>
            <person name="Ohm R."/>
            <person name="Sun H."/>
            <person name="Tunlid A."/>
            <person name="Henrissat B."/>
            <person name="Grigoriev I.V."/>
            <person name="Hibbett D.S."/>
            <person name="Martin F."/>
        </authorList>
    </citation>
    <scope>NUCLEOTIDE SEQUENCE [LARGE SCALE GENOMIC DNA]</scope>
    <source>
        <strain evidence="3">Ve08.2h10</strain>
    </source>
</reference>
<keyword evidence="3" id="KW-1185">Reference proteome</keyword>
<evidence type="ECO:0000313" key="3">
    <source>
        <dbReference type="Proteomes" id="UP000054538"/>
    </source>
</evidence>
<organism evidence="2 3">
    <name type="scientific">Paxillus rubicundulus Ve08.2h10</name>
    <dbReference type="NCBI Taxonomy" id="930991"/>
    <lineage>
        <taxon>Eukaryota</taxon>
        <taxon>Fungi</taxon>
        <taxon>Dikarya</taxon>
        <taxon>Basidiomycota</taxon>
        <taxon>Agaricomycotina</taxon>
        <taxon>Agaricomycetes</taxon>
        <taxon>Agaricomycetidae</taxon>
        <taxon>Boletales</taxon>
        <taxon>Paxilineae</taxon>
        <taxon>Paxillaceae</taxon>
        <taxon>Paxillus</taxon>
    </lineage>
</organism>
<dbReference type="HOGENOM" id="CLU_2622741_0_0_1"/>
<accession>A0A0D0DKR2</accession>
<evidence type="ECO:0000313" key="2">
    <source>
        <dbReference type="EMBL" id="KIK99102.1"/>
    </source>
</evidence>
<dbReference type="EMBL" id="KN824870">
    <property type="protein sequence ID" value="KIK99102.1"/>
    <property type="molecule type" value="Genomic_DNA"/>
</dbReference>
<keyword evidence="1" id="KW-1133">Transmembrane helix</keyword>
<keyword evidence="1" id="KW-0812">Transmembrane</keyword>
<dbReference type="AlphaFoldDB" id="A0A0D0DKR2"/>
<feature type="transmembrane region" description="Helical" evidence="1">
    <location>
        <begin position="33"/>
        <end position="57"/>
    </location>
</feature>
<dbReference type="InParanoid" id="A0A0D0DKR2"/>
<gene>
    <name evidence="2" type="ORF">PAXRUDRAFT_587934</name>
</gene>